<dbReference type="Gene3D" id="2.60.40.1180">
    <property type="entry name" value="Golgi alpha-mannosidase II"/>
    <property type="match status" value="1"/>
</dbReference>
<gene>
    <name evidence="3" type="ORF">N7530_000381</name>
</gene>
<dbReference type="OrthoDB" id="2796951at2759"/>
<keyword evidence="1" id="KW-0732">Signal</keyword>
<dbReference type="PANTHER" id="PTHR36183">
    <property type="entry name" value="BETA-GLUCURONIDASE"/>
    <property type="match status" value="1"/>
</dbReference>
<feature type="domain" description="Beta-glucuronidase C-terminal" evidence="2">
    <location>
        <begin position="406"/>
        <end position="509"/>
    </location>
</feature>
<feature type="chain" id="PRO_5040999782" description="Beta-glucuronidase C-terminal domain-containing protein" evidence="1">
    <location>
        <begin position="20"/>
        <end position="512"/>
    </location>
</feature>
<reference evidence="3" key="1">
    <citation type="submission" date="2022-12" db="EMBL/GenBank/DDBJ databases">
        <authorList>
            <person name="Petersen C."/>
        </authorList>
    </citation>
    <scope>NUCLEOTIDE SEQUENCE</scope>
    <source>
        <strain evidence="3">IBT 17660</strain>
    </source>
</reference>
<name>A0A9W9X8M6_9EURO</name>
<dbReference type="InterPro" id="IPR052974">
    <property type="entry name" value="GH79_Enzymes"/>
</dbReference>
<comment type="caution">
    <text evidence="3">The sequence shown here is derived from an EMBL/GenBank/DDBJ whole genome shotgun (WGS) entry which is preliminary data.</text>
</comment>
<organism evidence="3 4">
    <name type="scientific">Penicillium desertorum</name>
    <dbReference type="NCBI Taxonomy" id="1303715"/>
    <lineage>
        <taxon>Eukaryota</taxon>
        <taxon>Fungi</taxon>
        <taxon>Dikarya</taxon>
        <taxon>Ascomycota</taxon>
        <taxon>Pezizomycotina</taxon>
        <taxon>Eurotiomycetes</taxon>
        <taxon>Eurotiomycetidae</taxon>
        <taxon>Eurotiales</taxon>
        <taxon>Aspergillaceae</taxon>
        <taxon>Penicillium</taxon>
    </lineage>
</organism>
<proteinExistence type="predicted"/>
<dbReference type="InterPro" id="IPR017853">
    <property type="entry name" value="GH"/>
</dbReference>
<dbReference type="Pfam" id="PF16862">
    <property type="entry name" value="Glyco_hydro_79C"/>
    <property type="match status" value="1"/>
</dbReference>
<evidence type="ECO:0000259" key="2">
    <source>
        <dbReference type="Pfam" id="PF16862"/>
    </source>
</evidence>
<dbReference type="PANTHER" id="PTHR36183:SF2">
    <property type="entry name" value="BETA-GLUCURONIDASE C-TERMINAL DOMAIN-CONTAINING PROTEIN"/>
    <property type="match status" value="1"/>
</dbReference>
<keyword evidence="4" id="KW-1185">Reference proteome</keyword>
<evidence type="ECO:0000313" key="4">
    <source>
        <dbReference type="Proteomes" id="UP001147760"/>
    </source>
</evidence>
<dbReference type="Gene3D" id="3.20.20.80">
    <property type="entry name" value="Glycosidases"/>
    <property type="match status" value="1"/>
</dbReference>
<dbReference type="AlphaFoldDB" id="A0A9W9X8M6"/>
<dbReference type="InterPro" id="IPR013780">
    <property type="entry name" value="Glyco_hydro_b"/>
</dbReference>
<feature type="signal peptide" evidence="1">
    <location>
        <begin position="1"/>
        <end position="19"/>
    </location>
</feature>
<accession>A0A9W9X8M6</accession>
<evidence type="ECO:0000256" key="1">
    <source>
        <dbReference type="SAM" id="SignalP"/>
    </source>
</evidence>
<dbReference type="EMBL" id="JAPWDO010000001">
    <property type="protein sequence ID" value="KAJ5486081.1"/>
    <property type="molecule type" value="Genomic_DNA"/>
</dbReference>
<reference evidence="3" key="2">
    <citation type="journal article" date="2023" name="IMA Fungus">
        <title>Comparative genomic study of the Penicillium genus elucidates a diverse pangenome and 15 lateral gene transfer events.</title>
        <authorList>
            <person name="Petersen C."/>
            <person name="Sorensen T."/>
            <person name="Nielsen M.R."/>
            <person name="Sondergaard T.E."/>
            <person name="Sorensen J.L."/>
            <person name="Fitzpatrick D.A."/>
            <person name="Frisvad J.C."/>
            <person name="Nielsen K.L."/>
        </authorList>
    </citation>
    <scope>NUCLEOTIDE SEQUENCE</scope>
    <source>
        <strain evidence="3">IBT 17660</strain>
    </source>
</reference>
<dbReference type="SUPFAM" id="SSF51445">
    <property type="entry name" value="(Trans)glycosidases"/>
    <property type="match status" value="1"/>
</dbReference>
<dbReference type="InterPro" id="IPR031728">
    <property type="entry name" value="GlcAase_C"/>
</dbReference>
<dbReference type="Proteomes" id="UP001147760">
    <property type="component" value="Unassembled WGS sequence"/>
</dbReference>
<sequence>MALFPISASLLGLVASASGLTFDIPTSPPSNSSGQVSAAPVGVSLEFFTFPEYIQDVKSTIFRHPRLQTQVGRSLQLPLEFFTFPEYIQDVKSTMTCLENLKDLTGTWPPMRIGGTTQDRATYDSSSTEAVTYTVASPGAAPETLTYGPSFISLAASYAGEVIIGLNRRLDDITNTISAAILAQSKMDNLYSIELGNEPNFFVDSDPIANGASWTAAADEASQVSWQDAVCGNLSATDIISAGVYFGTSPMSLVGLTAREGDANDYVKDYCSHNYPQSSGSYNLATLMGHSNIATQVKPYAAEISAAAGKGKPHIFGETNSATQGGGGISPTFGAALWILDYVMQTILMGTDALYFHQGTIGNCQYCWWGRYNIGSPYYGAYFATMALANADQIASLDSQDTAYAAYAIYKAGAPVRVLLYNSDYYISTSGTRSLQTYTLSGLSSLSVTAKRLTAPYATSRVDQGQNPTVAGQTFVNGTCTIQGTESVETVTVSGGKATFTVAASEALLVYL</sequence>
<protein>
    <recommendedName>
        <fullName evidence="2">Beta-glucuronidase C-terminal domain-containing protein</fullName>
    </recommendedName>
</protein>
<evidence type="ECO:0000313" key="3">
    <source>
        <dbReference type="EMBL" id="KAJ5486081.1"/>
    </source>
</evidence>